<evidence type="ECO:0000313" key="4">
    <source>
        <dbReference type="Proteomes" id="UP000561438"/>
    </source>
</evidence>
<gene>
    <name evidence="3" type="ORF">HUV48_04710</name>
</gene>
<evidence type="ECO:0000259" key="2">
    <source>
        <dbReference type="Pfam" id="PF07007"/>
    </source>
</evidence>
<sequence>MEWATANFAALVPILIAIGTGIGILVQRKLSGQIHFEDEASLERTIKLKQLMDSERMTVEEVRTLRKKFRNSRGGIVGAEARAIARKSETAVLVDDPKGKTWPGKAPYHETTAGMATKAGAELDILNGKLRLMIGELAHNLSESRVAQLYEAHDAWETYCAADAKYAALLLEGGTGESLLYAGRMIELTEQRLQDLALYQAEKDLNRARPKNDLLARAGTFE</sequence>
<dbReference type="AlphaFoldDB" id="A0A850H125"/>
<name>A0A850H125_9SPHN</name>
<organism evidence="3 4">
    <name type="scientific">Qipengyuania atrilutea</name>
    <dbReference type="NCBI Taxonomy" id="2744473"/>
    <lineage>
        <taxon>Bacteria</taxon>
        <taxon>Pseudomonadati</taxon>
        <taxon>Pseudomonadota</taxon>
        <taxon>Alphaproteobacteria</taxon>
        <taxon>Sphingomonadales</taxon>
        <taxon>Erythrobacteraceae</taxon>
        <taxon>Qipengyuania</taxon>
    </lineage>
</organism>
<feature type="domain" description="Lysozyme inhibitor LprI-like N-terminal" evidence="2">
    <location>
        <begin position="107"/>
        <end position="196"/>
    </location>
</feature>
<comment type="caution">
    <text evidence="3">The sequence shown here is derived from an EMBL/GenBank/DDBJ whole genome shotgun (WGS) entry which is preliminary data.</text>
</comment>
<keyword evidence="1" id="KW-0812">Transmembrane</keyword>
<keyword evidence="4" id="KW-1185">Reference proteome</keyword>
<dbReference type="InterPro" id="IPR009739">
    <property type="entry name" value="LprI-like_N"/>
</dbReference>
<dbReference type="Pfam" id="PF07007">
    <property type="entry name" value="LprI"/>
    <property type="match status" value="1"/>
</dbReference>
<reference evidence="3 4" key="1">
    <citation type="submission" date="2020-06" db="EMBL/GenBank/DDBJ databases">
        <title>Altererythrobacter sp. HHU K3-1.</title>
        <authorList>
            <person name="Zhang D."/>
            <person name="Xue H."/>
        </authorList>
    </citation>
    <scope>NUCLEOTIDE SEQUENCE [LARGE SCALE GENOMIC DNA]</scope>
    <source>
        <strain evidence="3 4">HHU K3-1</strain>
    </source>
</reference>
<accession>A0A850H125</accession>
<keyword evidence="1" id="KW-0472">Membrane</keyword>
<protein>
    <submittedName>
        <fullName evidence="3">DUF1311 domain-containing protein</fullName>
    </submittedName>
</protein>
<dbReference type="Proteomes" id="UP000561438">
    <property type="component" value="Unassembled WGS sequence"/>
</dbReference>
<proteinExistence type="predicted"/>
<dbReference type="EMBL" id="JABWGV010000001">
    <property type="protein sequence ID" value="NVD44317.1"/>
    <property type="molecule type" value="Genomic_DNA"/>
</dbReference>
<keyword evidence="1" id="KW-1133">Transmembrane helix</keyword>
<evidence type="ECO:0000256" key="1">
    <source>
        <dbReference type="SAM" id="Phobius"/>
    </source>
</evidence>
<feature type="transmembrane region" description="Helical" evidence="1">
    <location>
        <begin position="6"/>
        <end position="26"/>
    </location>
</feature>
<evidence type="ECO:0000313" key="3">
    <source>
        <dbReference type="EMBL" id="NVD44317.1"/>
    </source>
</evidence>
<dbReference type="Gene3D" id="1.20.1270.180">
    <property type="match status" value="1"/>
</dbReference>